<dbReference type="Pfam" id="PF04463">
    <property type="entry name" value="2-thiour_desulf"/>
    <property type="match status" value="1"/>
</dbReference>
<dbReference type="PANTHER" id="PTHR30087:SF1">
    <property type="entry name" value="HYPOTHETICAL CYTOSOLIC PROTEIN"/>
    <property type="match status" value="1"/>
</dbReference>
<sequence>MNETNLDITPVVAVSACLLGRPCRFDGTSKPCEQAMQLARYCKVVPICPEVAGGFSIPHPPCEIEAGTRPVRVVDATGADVTQRFHAGASRCLEQLRDADCRVAVLKSKSPSCGSGQVYDGSFTGTLVEGWGVAAALLRDAGVDVLDETQVDRLLEPLRRARVAHNAGEQGARA</sequence>
<dbReference type="InterPro" id="IPR007553">
    <property type="entry name" value="2-thiour_desulf"/>
</dbReference>
<name>A0A4Q2JW61_9ACTN</name>
<dbReference type="PANTHER" id="PTHR30087">
    <property type="entry name" value="INNER MEMBRANE PROTEIN"/>
    <property type="match status" value="1"/>
</dbReference>
<evidence type="ECO:0000313" key="2">
    <source>
        <dbReference type="Proteomes" id="UP000293345"/>
    </source>
</evidence>
<accession>A0A4Q2JW61</accession>
<dbReference type="RefSeq" id="WP_129422985.1">
    <property type="nucleotide sequence ID" value="NZ_SDPW01000001.1"/>
</dbReference>
<dbReference type="AlphaFoldDB" id="A0A4Q2JW61"/>
<organism evidence="1 2">
    <name type="scientific">Senegalimassilia faecalis</name>
    <dbReference type="NCBI Taxonomy" id="2509433"/>
    <lineage>
        <taxon>Bacteria</taxon>
        <taxon>Bacillati</taxon>
        <taxon>Actinomycetota</taxon>
        <taxon>Coriobacteriia</taxon>
        <taxon>Coriobacteriales</taxon>
        <taxon>Coriobacteriaceae</taxon>
        <taxon>Senegalimassilia</taxon>
    </lineage>
</organism>
<keyword evidence="2" id="KW-1185">Reference proteome</keyword>
<evidence type="ECO:0000313" key="1">
    <source>
        <dbReference type="EMBL" id="RXZ53255.1"/>
    </source>
</evidence>
<dbReference type="EMBL" id="SDPW01000001">
    <property type="protein sequence ID" value="RXZ53255.1"/>
    <property type="molecule type" value="Genomic_DNA"/>
</dbReference>
<comment type="caution">
    <text evidence="1">The sequence shown here is derived from an EMBL/GenBank/DDBJ whole genome shotgun (WGS) entry which is preliminary data.</text>
</comment>
<dbReference type="Proteomes" id="UP000293345">
    <property type="component" value="Unassembled WGS sequence"/>
</dbReference>
<dbReference type="OrthoDB" id="1523230at2"/>
<protein>
    <submittedName>
        <fullName evidence="1">DUF523 domain-containing protein</fullName>
    </submittedName>
</protein>
<proteinExistence type="predicted"/>
<reference evidence="1 2" key="1">
    <citation type="submission" date="2019-01" db="EMBL/GenBank/DDBJ databases">
        <title>Senegalimassilia sp. nov. KGMB04484 isolated human feces.</title>
        <authorList>
            <person name="Han K.-I."/>
            <person name="Kim J.-S."/>
            <person name="Lee K.C."/>
            <person name="Suh M.K."/>
            <person name="Eom M.K."/>
            <person name="Lee J.H."/>
            <person name="Park S.-H."/>
            <person name="Kang S.W."/>
            <person name="Park J.-E."/>
            <person name="Oh B.S."/>
            <person name="Yu S.Y."/>
            <person name="Choi S.-H."/>
            <person name="Lee D.H."/>
            <person name="Yoon H."/>
            <person name="Kim B.-Y."/>
            <person name="Lee J.H."/>
            <person name="Lee J.-S."/>
        </authorList>
    </citation>
    <scope>NUCLEOTIDE SEQUENCE [LARGE SCALE GENOMIC DNA]</scope>
    <source>
        <strain evidence="1 2">KGMB04484</strain>
    </source>
</reference>
<gene>
    <name evidence="1" type="ORF">ET524_01130</name>
</gene>